<keyword evidence="4" id="KW-1185">Reference proteome</keyword>
<proteinExistence type="predicted"/>
<dbReference type="EMBL" id="PXZO01000037">
    <property type="protein sequence ID" value="PSK08040.1"/>
    <property type="molecule type" value="Genomic_DNA"/>
</dbReference>
<gene>
    <name evidence="3" type="ORF">C7R92_18390</name>
</gene>
<dbReference type="Proteomes" id="UP000241645">
    <property type="component" value="Unassembled WGS sequence"/>
</dbReference>
<feature type="signal peptide" evidence="2">
    <location>
        <begin position="1"/>
        <end position="24"/>
    </location>
</feature>
<evidence type="ECO:0000256" key="2">
    <source>
        <dbReference type="SAM" id="SignalP"/>
    </source>
</evidence>
<name>A0ABX5FP52_9BACL</name>
<evidence type="ECO:0000313" key="3">
    <source>
        <dbReference type="EMBL" id="PSK08040.1"/>
    </source>
</evidence>
<sequence length="73" mass="8227">MKKQLIMTKSLVILMLTMAAVVNAQSPSNPSEQPKTTFIPNAKPTDWKEVKRLPLPTPNEWKASLKPLQVENQ</sequence>
<feature type="compositionally biased region" description="Polar residues" evidence="1">
    <location>
        <begin position="24"/>
        <end position="39"/>
    </location>
</feature>
<protein>
    <submittedName>
        <fullName evidence="3">Uncharacterized protein</fullName>
    </submittedName>
</protein>
<dbReference type="GeneID" id="95752066"/>
<comment type="caution">
    <text evidence="3">The sequence shown here is derived from an EMBL/GenBank/DDBJ whole genome shotgun (WGS) entry which is preliminary data.</text>
</comment>
<evidence type="ECO:0000256" key="1">
    <source>
        <dbReference type="SAM" id="MobiDB-lite"/>
    </source>
</evidence>
<keyword evidence="2" id="KW-0732">Signal</keyword>
<feature type="chain" id="PRO_5046955407" evidence="2">
    <location>
        <begin position="25"/>
        <end position="73"/>
    </location>
</feature>
<evidence type="ECO:0000313" key="4">
    <source>
        <dbReference type="Proteomes" id="UP000241645"/>
    </source>
</evidence>
<feature type="region of interest" description="Disordered" evidence="1">
    <location>
        <begin position="24"/>
        <end position="73"/>
    </location>
</feature>
<accession>A0ABX5FP52</accession>
<reference evidence="3 4" key="1">
    <citation type="submission" date="2018-03" db="EMBL/GenBank/DDBJ databases">
        <title>Brevisbacillus phylogenomics.</title>
        <authorList>
            <person name="Dunlap C."/>
        </authorList>
    </citation>
    <scope>NUCLEOTIDE SEQUENCE [LARGE SCALE GENOMIC DNA]</scope>
    <source>
        <strain evidence="3 4">NRRL B-41110</strain>
    </source>
</reference>
<organism evidence="3 4">
    <name type="scientific">Brevibacillus porteri</name>
    <dbReference type="NCBI Taxonomy" id="2126350"/>
    <lineage>
        <taxon>Bacteria</taxon>
        <taxon>Bacillati</taxon>
        <taxon>Bacillota</taxon>
        <taxon>Bacilli</taxon>
        <taxon>Bacillales</taxon>
        <taxon>Paenibacillaceae</taxon>
        <taxon>Brevibacillus</taxon>
    </lineage>
</organism>
<dbReference type="RefSeq" id="WP_106835248.1">
    <property type="nucleotide sequence ID" value="NZ_JARMEW010000033.1"/>
</dbReference>